<proteinExistence type="predicted"/>
<dbReference type="InterPro" id="IPR009339">
    <property type="entry name" value="DUF998"/>
</dbReference>
<organism evidence="2 3">
    <name type="scientific">Pseudonocardia charpentierae</name>
    <dbReference type="NCBI Taxonomy" id="3075545"/>
    <lineage>
        <taxon>Bacteria</taxon>
        <taxon>Bacillati</taxon>
        <taxon>Actinomycetota</taxon>
        <taxon>Actinomycetes</taxon>
        <taxon>Pseudonocardiales</taxon>
        <taxon>Pseudonocardiaceae</taxon>
        <taxon>Pseudonocardia</taxon>
    </lineage>
</organism>
<evidence type="ECO:0000256" key="1">
    <source>
        <dbReference type="SAM" id="Phobius"/>
    </source>
</evidence>
<accession>A0ABU2N641</accession>
<protein>
    <submittedName>
        <fullName evidence="2">DUF998 domain-containing protein</fullName>
    </submittedName>
</protein>
<reference evidence="3" key="1">
    <citation type="submission" date="2023-07" db="EMBL/GenBank/DDBJ databases">
        <title>30 novel species of actinomycetes from the DSMZ collection.</title>
        <authorList>
            <person name="Nouioui I."/>
        </authorList>
    </citation>
    <scope>NUCLEOTIDE SEQUENCE [LARGE SCALE GENOMIC DNA]</scope>
    <source>
        <strain evidence="3">DSM 45834</strain>
    </source>
</reference>
<keyword evidence="1" id="KW-1133">Transmembrane helix</keyword>
<sequence length="227" mass="23772">MTAHAPIRSAAARTWALSGTALIAAGVVAVLALHVVALEEVDPVRRTLSQYALGPWKPVFDAGVLAVALGSVAVLAGLVRTGLTRGRGAAVALLAVWSVCLVVVVAFEKIDWSVGPTPTGYVHRYASLVAFLCLPVAALALGRAWRGDARWGGFARATLWLGVASLAWLVPILLGFVLRPLTGVPWWQFVPLGVFERGVALTEVAALVVMGVWAAHAARHPTPVNAA</sequence>
<keyword evidence="3" id="KW-1185">Reference proteome</keyword>
<evidence type="ECO:0000313" key="2">
    <source>
        <dbReference type="EMBL" id="MDT0348533.1"/>
    </source>
</evidence>
<name>A0ABU2N641_9PSEU</name>
<feature type="transmembrane region" description="Helical" evidence="1">
    <location>
        <begin position="127"/>
        <end position="145"/>
    </location>
</feature>
<dbReference type="EMBL" id="JAVREJ010000002">
    <property type="protein sequence ID" value="MDT0348533.1"/>
    <property type="molecule type" value="Genomic_DNA"/>
</dbReference>
<gene>
    <name evidence="2" type="ORF">RM445_03235</name>
</gene>
<dbReference type="Proteomes" id="UP001183202">
    <property type="component" value="Unassembled WGS sequence"/>
</dbReference>
<dbReference type="Pfam" id="PF06197">
    <property type="entry name" value="DUF998"/>
    <property type="match status" value="1"/>
</dbReference>
<comment type="caution">
    <text evidence="2">The sequence shown here is derived from an EMBL/GenBank/DDBJ whole genome shotgun (WGS) entry which is preliminary data.</text>
</comment>
<feature type="transmembrane region" description="Helical" evidence="1">
    <location>
        <begin position="12"/>
        <end position="38"/>
    </location>
</feature>
<keyword evidence="1" id="KW-0812">Transmembrane</keyword>
<feature type="transmembrane region" description="Helical" evidence="1">
    <location>
        <begin position="90"/>
        <end position="107"/>
    </location>
</feature>
<evidence type="ECO:0000313" key="3">
    <source>
        <dbReference type="Proteomes" id="UP001183202"/>
    </source>
</evidence>
<dbReference type="RefSeq" id="WP_311554461.1">
    <property type="nucleotide sequence ID" value="NZ_JAVREJ010000002.1"/>
</dbReference>
<feature type="transmembrane region" description="Helical" evidence="1">
    <location>
        <begin position="157"/>
        <end position="178"/>
    </location>
</feature>
<feature type="transmembrane region" description="Helical" evidence="1">
    <location>
        <begin position="198"/>
        <end position="218"/>
    </location>
</feature>
<feature type="transmembrane region" description="Helical" evidence="1">
    <location>
        <begin position="58"/>
        <end position="78"/>
    </location>
</feature>
<keyword evidence="1" id="KW-0472">Membrane</keyword>